<proteinExistence type="predicted"/>
<gene>
    <name evidence="2" type="ORF">METZ01_LOCUS162129</name>
</gene>
<dbReference type="AlphaFoldDB" id="A0A382B680"/>
<reference evidence="2" key="1">
    <citation type="submission" date="2018-05" db="EMBL/GenBank/DDBJ databases">
        <authorList>
            <person name="Lanie J.A."/>
            <person name="Ng W.-L."/>
            <person name="Kazmierczak K.M."/>
            <person name="Andrzejewski T.M."/>
            <person name="Davidsen T.M."/>
            <person name="Wayne K.J."/>
            <person name="Tettelin H."/>
            <person name="Glass J.I."/>
            <person name="Rusch D."/>
            <person name="Podicherti R."/>
            <person name="Tsui H.-C.T."/>
            <person name="Winkler M.E."/>
        </authorList>
    </citation>
    <scope>NUCLEOTIDE SEQUENCE</scope>
</reference>
<accession>A0A382B680</accession>
<evidence type="ECO:0000256" key="1">
    <source>
        <dbReference type="SAM" id="MobiDB-lite"/>
    </source>
</evidence>
<organism evidence="2">
    <name type="scientific">marine metagenome</name>
    <dbReference type="NCBI Taxonomy" id="408172"/>
    <lineage>
        <taxon>unclassified sequences</taxon>
        <taxon>metagenomes</taxon>
        <taxon>ecological metagenomes</taxon>
    </lineage>
</organism>
<protein>
    <submittedName>
        <fullName evidence="2">Uncharacterized protein</fullName>
    </submittedName>
</protein>
<evidence type="ECO:0000313" key="2">
    <source>
        <dbReference type="EMBL" id="SVB09275.1"/>
    </source>
</evidence>
<feature type="region of interest" description="Disordered" evidence="1">
    <location>
        <begin position="86"/>
        <end position="112"/>
    </location>
</feature>
<sequence length="112" mass="12933">MFRNTKTAKNVRHNVELSHETKTMKATPWRQKTCSGRGCRHNFKGNEPRWVALDSSRRYCDRCHATGNVTPMSFMEQEIVRQRGGTAIPPENFGKFERATNGTESQDFVDIR</sequence>
<name>A0A382B680_9ZZZZ</name>
<dbReference type="EMBL" id="UINC01028384">
    <property type="protein sequence ID" value="SVB09275.1"/>
    <property type="molecule type" value="Genomic_DNA"/>
</dbReference>